<dbReference type="RefSeq" id="WP_016526332.1">
    <property type="nucleotide sequence ID" value="NZ_KE332518.1"/>
</dbReference>
<dbReference type="Pfam" id="PF06226">
    <property type="entry name" value="DUF1007"/>
    <property type="match status" value="1"/>
</dbReference>
<evidence type="ECO:0000313" key="2">
    <source>
        <dbReference type="EMBL" id="EPF31723.1"/>
    </source>
</evidence>
<organism evidence="2 3">
    <name type="scientific">Treponema maltophilum ATCC 51939</name>
    <dbReference type="NCBI Taxonomy" id="1125699"/>
    <lineage>
        <taxon>Bacteria</taxon>
        <taxon>Pseudomonadati</taxon>
        <taxon>Spirochaetota</taxon>
        <taxon>Spirochaetia</taxon>
        <taxon>Spirochaetales</taxon>
        <taxon>Treponemataceae</taxon>
        <taxon>Treponema</taxon>
    </lineage>
</organism>
<dbReference type="PATRIC" id="fig|1125699.3.peg.2096"/>
<comment type="caution">
    <text evidence="2">The sequence shown here is derived from an EMBL/GenBank/DDBJ whole genome shotgun (WGS) entry which is preliminary data.</text>
</comment>
<dbReference type="HOGENOM" id="CLU_088941_1_0_12"/>
<sequence>MKKIFKTVVFCAFICAAFFMPAKAAYAHPHVFIDTAIEFVWQGKKLQGAYIEWTFDKIFSNEIISWLDADHNGKFSDAESEAVYNNAFINLRNYYFYTFIRQGTKRSNPEKVSRFKATQKNGIMTYRFYVDLSKYTGTELYFAVYDYTYFCDVRYIEDGGIRLTYDPAVVNPTFKIIENKDYPVFYDPLSPAADTSVYYQWKPGLQTYYPKEILLSW</sequence>
<feature type="signal peptide" evidence="1">
    <location>
        <begin position="1"/>
        <end position="24"/>
    </location>
</feature>
<dbReference type="InterPro" id="IPR010412">
    <property type="entry name" value="DUF1007"/>
</dbReference>
<dbReference type="AlphaFoldDB" id="S3K0H4"/>
<reference evidence="2 3" key="1">
    <citation type="submission" date="2013-04" db="EMBL/GenBank/DDBJ databases">
        <title>The Genome Sequence of Treponema maltophilum ATCC 51939.</title>
        <authorList>
            <consortium name="The Broad Institute Genomics Platform"/>
            <person name="Earl A."/>
            <person name="Ward D."/>
            <person name="Feldgarden M."/>
            <person name="Gevers D."/>
            <person name="Leonetti C."/>
            <person name="Blanton J.M."/>
            <person name="Dewhirst F.E."/>
            <person name="Izard J."/>
            <person name="Walker B."/>
            <person name="Young S."/>
            <person name="Zeng Q."/>
            <person name="Gargeya S."/>
            <person name="Fitzgerald M."/>
            <person name="Haas B."/>
            <person name="Abouelleil A."/>
            <person name="Allen A.W."/>
            <person name="Alvarado L."/>
            <person name="Arachchi H.M."/>
            <person name="Berlin A.M."/>
            <person name="Chapman S.B."/>
            <person name="Gainer-Dewar J."/>
            <person name="Goldberg J."/>
            <person name="Griggs A."/>
            <person name="Gujja S."/>
            <person name="Hansen M."/>
            <person name="Howarth C."/>
            <person name="Imamovic A."/>
            <person name="Ireland A."/>
            <person name="Larimer J."/>
            <person name="McCowan C."/>
            <person name="Murphy C."/>
            <person name="Pearson M."/>
            <person name="Poon T.W."/>
            <person name="Priest M."/>
            <person name="Roberts A."/>
            <person name="Saif S."/>
            <person name="Shea T."/>
            <person name="Sisk P."/>
            <person name="Sykes S."/>
            <person name="Wortman J."/>
            <person name="Nusbaum C."/>
            <person name="Birren B."/>
        </authorList>
    </citation>
    <scope>NUCLEOTIDE SEQUENCE [LARGE SCALE GENOMIC DNA]</scope>
    <source>
        <strain evidence="2 3">ATCC 51939</strain>
    </source>
</reference>
<keyword evidence="1" id="KW-0732">Signal</keyword>
<proteinExistence type="predicted"/>
<accession>S3K0H4</accession>
<feature type="chain" id="PRO_5004510995" description="DUF1007 family protein" evidence="1">
    <location>
        <begin position="25"/>
        <end position="217"/>
    </location>
</feature>
<evidence type="ECO:0000313" key="3">
    <source>
        <dbReference type="Proteomes" id="UP000014541"/>
    </source>
</evidence>
<protein>
    <recommendedName>
        <fullName evidence="4">DUF1007 family protein</fullName>
    </recommendedName>
</protein>
<evidence type="ECO:0000256" key="1">
    <source>
        <dbReference type="SAM" id="SignalP"/>
    </source>
</evidence>
<dbReference type="eggNOG" id="COG3683">
    <property type="taxonomic scope" value="Bacteria"/>
</dbReference>
<gene>
    <name evidence="2" type="ORF">HMPREF9194_02074</name>
</gene>
<keyword evidence="3" id="KW-1185">Reference proteome</keyword>
<evidence type="ECO:0008006" key="4">
    <source>
        <dbReference type="Google" id="ProtNLM"/>
    </source>
</evidence>
<dbReference type="STRING" id="1125699.HMPREF9194_02074"/>
<dbReference type="Proteomes" id="UP000014541">
    <property type="component" value="Unassembled WGS sequence"/>
</dbReference>
<name>S3K0H4_TREMA</name>
<dbReference type="OrthoDB" id="9812956at2"/>
<dbReference type="EMBL" id="ATFF01000006">
    <property type="protein sequence ID" value="EPF31723.1"/>
    <property type="molecule type" value="Genomic_DNA"/>
</dbReference>